<proteinExistence type="predicted"/>
<evidence type="ECO:0000313" key="2">
    <source>
        <dbReference type="Proteomes" id="UP001479290"/>
    </source>
</evidence>
<dbReference type="Proteomes" id="UP001479290">
    <property type="component" value="Unassembled WGS sequence"/>
</dbReference>
<name>A0AAW2B6W4_CULAL</name>
<comment type="caution">
    <text evidence="1">The sequence shown here is derived from an EMBL/GenBank/DDBJ whole genome shotgun (WGS) entry which is preliminary data.</text>
</comment>
<dbReference type="AlphaFoldDB" id="A0AAW2B6W4"/>
<evidence type="ECO:0000313" key="1">
    <source>
        <dbReference type="EMBL" id="KAK9980981.1"/>
    </source>
</evidence>
<protein>
    <submittedName>
        <fullName evidence="1">Uncharacterized protein</fullName>
    </submittedName>
</protein>
<sequence length="54" mass="5634">MTCDGPVPVMLQETSVLSVIDFGKGEGEVHGLRLQQPLIITPNSPCGTQLPTAG</sequence>
<organism evidence="1 2">
    <name type="scientific">Culter alburnus</name>
    <name type="common">Topmouth culter</name>
    <dbReference type="NCBI Taxonomy" id="194366"/>
    <lineage>
        <taxon>Eukaryota</taxon>
        <taxon>Metazoa</taxon>
        <taxon>Chordata</taxon>
        <taxon>Craniata</taxon>
        <taxon>Vertebrata</taxon>
        <taxon>Euteleostomi</taxon>
        <taxon>Actinopterygii</taxon>
        <taxon>Neopterygii</taxon>
        <taxon>Teleostei</taxon>
        <taxon>Ostariophysi</taxon>
        <taxon>Cypriniformes</taxon>
        <taxon>Xenocyprididae</taxon>
        <taxon>Xenocypridinae</taxon>
        <taxon>Culter</taxon>
    </lineage>
</organism>
<reference evidence="1 2" key="1">
    <citation type="submission" date="2024-05" db="EMBL/GenBank/DDBJ databases">
        <title>A high-quality chromosomal-level genome assembly of Topmouth culter (Culter alburnus).</title>
        <authorList>
            <person name="Zhao H."/>
        </authorList>
    </citation>
    <scope>NUCLEOTIDE SEQUENCE [LARGE SCALE GENOMIC DNA]</scope>
    <source>
        <strain evidence="1">CATC2023</strain>
        <tissue evidence="1">Muscle</tissue>
    </source>
</reference>
<keyword evidence="2" id="KW-1185">Reference proteome</keyword>
<feature type="non-terminal residue" evidence="1">
    <location>
        <position position="54"/>
    </location>
</feature>
<gene>
    <name evidence="1" type="ORF">ABG768_000555</name>
</gene>
<accession>A0AAW2B6W4</accession>
<dbReference type="EMBL" id="JAWDJR010000001">
    <property type="protein sequence ID" value="KAK9980981.1"/>
    <property type="molecule type" value="Genomic_DNA"/>
</dbReference>